<evidence type="ECO:0000259" key="5">
    <source>
        <dbReference type="PROSITE" id="PS50835"/>
    </source>
</evidence>
<evidence type="ECO:0000256" key="3">
    <source>
        <dbReference type="SAM" id="Phobius"/>
    </source>
</evidence>
<organism evidence="7">
    <name type="scientific">Fagus sylvatica</name>
    <name type="common">Beechnut</name>
    <dbReference type="NCBI Taxonomy" id="28930"/>
    <lineage>
        <taxon>Eukaryota</taxon>
        <taxon>Viridiplantae</taxon>
        <taxon>Streptophyta</taxon>
        <taxon>Embryophyta</taxon>
        <taxon>Tracheophyta</taxon>
        <taxon>Spermatophyta</taxon>
        <taxon>Magnoliopsida</taxon>
        <taxon>eudicotyledons</taxon>
        <taxon>Gunneridae</taxon>
        <taxon>Pentapetalae</taxon>
        <taxon>rosids</taxon>
        <taxon>fabids</taxon>
        <taxon>Fagales</taxon>
        <taxon>Fagaceae</taxon>
        <taxon>Fagus</taxon>
    </lineage>
</organism>
<dbReference type="InterPro" id="IPR001878">
    <property type="entry name" value="Znf_CCHC"/>
</dbReference>
<dbReference type="PROSITE" id="PS50878">
    <property type="entry name" value="RT_POL"/>
    <property type="match status" value="1"/>
</dbReference>
<evidence type="ECO:0000256" key="2">
    <source>
        <dbReference type="SAM" id="MobiDB-lite"/>
    </source>
</evidence>
<dbReference type="PANTHER" id="PTHR33116">
    <property type="entry name" value="REVERSE TRANSCRIPTASE ZINC-BINDING DOMAIN-CONTAINING PROTEIN-RELATED-RELATED"/>
    <property type="match status" value="1"/>
</dbReference>
<feature type="domain" description="Reverse transcriptase" evidence="6">
    <location>
        <begin position="919"/>
        <end position="1177"/>
    </location>
</feature>
<dbReference type="InterPro" id="IPR025836">
    <property type="entry name" value="Zn_knuckle_CX2CX4HX4C"/>
</dbReference>
<dbReference type="SUPFAM" id="SSF56219">
    <property type="entry name" value="DNase I-like"/>
    <property type="match status" value="1"/>
</dbReference>
<dbReference type="InterPro" id="IPR007110">
    <property type="entry name" value="Ig-like_dom"/>
</dbReference>
<evidence type="ECO:0000313" key="7">
    <source>
        <dbReference type="EMBL" id="SPD19360.1"/>
    </source>
</evidence>
<dbReference type="Gene3D" id="3.60.10.10">
    <property type="entry name" value="Endonuclease/exonuclease/phosphatase"/>
    <property type="match status" value="1"/>
</dbReference>
<dbReference type="EMBL" id="OIVN01004802">
    <property type="protein sequence ID" value="SPD19360.1"/>
    <property type="molecule type" value="Genomic_DNA"/>
</dbReference>
<proteinExistence type="predicted"/>
<keyword evidence="3" id="KW-0472">Membrane</keyword>
<evidence type="ECO:0000256" key="1">
    <source>
        <dbReference type="PROSITE-ProRule" id="PRU00047"/>
    </source>
</evidence>
<keyword evidence="1" id="KW-0862">Zinc</keyword>
<keyword evidence="3" id="KW-0812">Transmembrane</keyword>
<sequence length="1644" mass="186034">MAEELEELCRRMKLSDHEKHHICLRRERVIRSKQEAQHSILFKLLTIRPFNGEAFKSSVRTMWASPGGVTVRDITDNLFMTVFTTKDDMERIFVLSSWTFDKKLIQMVCFIGDLQPATVKFTHAAFWIRIMNLPIKSMTREVGEDIGQAVGSLIDVDVPDERGIAWGRFLRIRVEMDLAIPLRQGCIVQVEETDLVWVDFRYEHLPIFCYRCGIIGHNGNECIAGRGSSKAVVFYRDQYGPWLRASPIRSHLSRRHREDADDGGSSDAQPQQTVIRGGNPKQGVAIHKPSHNEATSSANPGIKISNDLAPVSGSVEAAEADKDTPHVPIFREVQKNLNTKTAGVEFQHTHTMSDTVIDVMPATSINHPDQMKRNTEVSAGGSEVSAIFEEHGMEMELSAYVTPSTGDDNLLFNNESEGGNIASSFSFKAHAPKSGSWKKRAHVQTQNNIGPHIPVQRLKGKCALTEVEKATNAEDGEPSPPVPMKTFSLNCRGLGNPETVSELHAVVWKEDLSLVFLMETQLELQNLEFLRIRLGMRGCFGVERHGYGCGLALLWNSSIAVHIQSFSNHHIDADVIFEDGLCWRVTGFYGHPERALRSHSWSLLRHLHRSRSLPWLVMGDFNEITSLDEKWGREDRSLAQMVAFREALSDCSLRDLGYRGPDFTWSNRRENGALVRVRLDRCVANDAWISLFPRAQVFHIVVVASDHMGIITDFNPPQIKQCRIKLLQWIHSQLRVTPRIIEAKKFRLDQLENCPMEEYNSREVNLLRCEVNVLVEKEEVFWRQRSRVSWLKEGDQNTKFYHKCASQRQKTNTILGLRDDNGVWHSDAMAINFIAVDYFHNLFSSSKPDSIDEVIQSVAPVVSPDMNDSLMQPFSSEEIRRALFQISPSKAPGPDGMTALFFQKYWHIVGVDVTLAILDFLNSSRMLGSINFTNIVLIPKVKNPECMAKFRPISLCNVLYKIVSKVLLNRMKPILPRVISDGQSVFVPGRLITDNVIMAFEVLHYLKNLRSGNNVQMAAKLDMSKAYDRVEWDYLHAILLKLGFHSRWVELIMACVNTESYSVMVNGEAQGYIKPSRGLRQGDPLSPYLFLICAEGLSSLIPSGQKVNGDKTAIFFSKNTSTTKKSDILSLFGTLPTTQFEKYLGLPPILSRSKRHAFNDIKERIWKRLQGWKEKLLSQAGRETLIKVVVQAIPTYAMSCFKFPAGLCAEICSMANRFWWGQRAGERKIHWVRKGQLVRPKKEGGMGFRDLHLFNKALLARHVLQAGLRWRVGSGTCIKVWKDAWLSSPTTYKIISPVRVLSEEATVDSLIDHDLKCWNSDLLEQVFLPRDVEIIKQIPLSKRSPSDRLIWTGGWVNLSSYGLQFGLRRFNQKFGYLCGVLAWIYCLPGQNCLTEASYPPFLANGVKKILKPHLMFFGNVILLKEFGVLARSQFLMIVTLHCLFVISYPYVFNVYLGLIWRYFSPQRGEIWNARNRFFWDSKSITVDDIWKKAAGLATDFMEVSLHDYDPRGPASFSALSHWRPPDVGIYKLNIGICMSSSSMQVGLGFLIQDAQGFVVAVMHQQVVRCEDKLQLQALVVLTAVQFAFDVGLRHLDIELSFQHLLSLLTSDGSCLAPIGSNGLGIRGSVLNFYSGVAGRVPSLY</sequence>
<name>A0A2N9I5P9_FAGSY</name>
<gene>
    <name evidence="7" type="ORF">FSB_LOCUS47242</name>
</gene>
<dbReference type="InterPro" id="IPR043502">
    <property type="entry name" value="DNA/RNA_pol_sf"/>
</dbReference>
<evidence type="ECO:0008006" key="8">
    <source>
        <dbReference type="Google" id="ProtNLM"/>
    </source>
</evidence>
<feature type="region of interest" description="Disordered" evidence="2">
    <location>
        <begin position="253"/>
        <end position="307"/>
    </location>
</feature>
<feature type="domain" description="Ig-like" evidence="5">
    <location>
        <begin position="738"/>
        <end position="824"/>
    </location>
</feature>
<evidence type="ECO:0000259" key="6">
    <source>
        <dbReference type="PROSITE" id="PS50878"/>
    </source>
</evidence>
<keyword evidence="3" id="KW-1133">Transmembrane helix</keyword>
<dbReference type="InterPro" id="IPR005135">
    <property type="entry name" value="Endo/exonuclease/phosphatase"/>
</dbReference>
<dbReference type="InterPro" id="IPR000477">
    <property type="entry name" value="RT_dom"/>
</dbReference>
<dbReference type="Pfam" id="PF00078">
    <property type="entry name" value="RVT_1"/>
    <property type="match status" value="1"/>
</dbReference>
<dbReference type="GO" id="GO:0003676">
    <property type="term" value="F:nucleic acid binding"/>
    <property type="evidence" value="ECO:0007669"/>
    <property type="project" value="InterPro"/>
</dbReference>
<keyword evidence="1" id="KW-0863">Zinc-finger</keyword>
<evidence type="ECO:0000259" key="4">
    <source>
        <dbReference type="PROSITE" id="PS50158"/>
    </source>
</evidence>
<feature type="transmembrane region" description="Helical" evidence="3">
    <location>
        <begin position="1434"/>
        <end position="1458"/>
    </location>
</feature>
<dbReference type="Pfam" id="PF03372">
    <property type="entry name" value="Exo_endo_phos"/>
    <property type="match status" value="1"/>
</dbReference>
<feature type="domain" description="CCHC-type" evidence="4">
    <location>
        <begin position="209"/>
        <end position="222"/>
    </location>
</feature>
<dbReference type="GO" id="GO:0003824">
    <property type="term" value="F:catalytic activity"/>
    <property type="evidence" value="ECO:0007669"/>
    <property type="project" value="InterPro"/>
</dbReference>
<reference evidence="7" key="1">
    <citation type="submission" date="2018-02" db="EMBL/GenBank/DDBJ databases">
        <authorList>
            <person name="Cohen D.B."/>
            <person name="Kent A.D."/>
        </authorList>
    </citation>
    <scope>NUCLEOTIDE SEQUENCE</scope>
</reference>
<dbReference type="PROSITE" id="PS50158">
    <property type="entry name" value="ZF_CCHC"/>
    <property type="match status" value="1"/>
</dbReference>
<dbReference type="InterPro" id="IPR036691">
    <property type="entry name" value="Endo/exonu/phosph_ase_sf"/>
</dbReference>
<dbReference type="CDD" id="cd01650">
    <property type="entry name" value="RT_nLTR_like"/>
    <property type="match status" value="1"/>
</dbReference>
<dbReference type="PROSITE" id="PS50835">
    <property type="entry name" value="IG_LIKE"/>
    <property type="match status" value="1"/>
</dbReference>
<protein>
    <recommendedName>
        <fullName evidence="8">CCHC-type domain-containing protein</fullName>
    </recommendedName>
</protein>
<dbReference type="SUPFAM" id="SSF56672">
    <property type="entry name" value="DNA/RNA polymerases"/>
    <property type="match status" value="1"/>
</dbReference>
<dbReference type="PANTHER" id="PTHR33116:SF86">
    <property type="entry name" value="REVERSE TRANSCRIPTASE DOMAIN-CONTAINING PROTEIN"/>
    <property type="match status" value="1"/>
</dbReference>
<accession>A0A2N9I5P9</accession>
<dbReference type="Pfam" id="PF14392">
    <property type="entry name" value="zf-CCHC_4"/>
    <property type="match status" value="1"/>
</dbReference>
<keyword evidence="1" id="KW-0479">Metal-binding</keyword>
<dbReference type="GO" id="GO:0008270">
    <property type="term" value="F:zinc ion binding"/>
    <property type="evidence" value="ECO:0007669"/>
    <property type="project" value="UniProtKB-KW"/>
</dbReference>